<dbReference type="InParanoid" id="A0A6I9QQ39"/>
<gene>
    <name evidence="3" type="primary">LOC105038177</name>
</gene>
<protein>
    <submittedName>
        <fullName evidence="3">Uncharacterized protein LOC105038177</fullName>
    </submittedName>
</protein>
<keyword evidence="2" id="KW-1185">Reference proteome</keyword>
<accession>A0A6I9QQ39</accession>
<dbReference type="AlphaFoldDB" id="A0A6I9QQ39"/>
<feature type="region of interest" description="Disordered" evidence="1">
    <location>
        <begin position="119"/>
        <end position="147"/>
    </location>
</feature>
<dbReference type="RefSeq" id="XP_073113849.1">
    <property type="nucleotide sequence ID" value="XM_073257748.1"/>
</dbReference>
<dbReference type="Proteomes" id="UP000504607">
    <property type="component" value="Chromosome 2"/>
</dbReference>
<name>A0A6I9QQ39_ELAGV</name>
<feature type="compositionally biased region" description="Acidic residues" evidence="1">
    <location>
        <begin position="135"/>
        <end position="147"/>
    </location>
</feature>
<organism evidence="2 3">
    <name type="scientific">Elaeis guineensis var. tenera</name>
    <name type="common">Oil palm</name>
    <dbReference type="NCBI Taxonomy" id="51953"/>
    <lineage>
        <taxon>Eukaryota</taxon>
        <taxon>Viridiplantae</taxon>
        <taxon>Streptophyta</taxon>
        <taxon>Embryophyta</taxon>
        <taxon>Tracheophyta</taxon>
        <taxon>Spermatophyta</taxon>
        <taxon>Magnoliopsida</taxon>
        <taxon>Liliopsida</taxon>
        <taxon>Arecaceae</taxon>
        <taxon>Arecoideae</taxon>
        <taxon>Cocoseae</taxon>
        <taxon>Elaeidinae</taxon>
        <taxon>Elaeis</taxon>
    </lineage>
</organism>
<dbReference type="RefSeq" id="XP_010912192.1">
    <property type="nucleotide sequence ID" value="XM_010913890.3"/>
</dbReference>
<evidence type="ECO:0000313" key="3">
    <source>
        <dbReference type="RefSeq" id="XP_010912192.1"/>
    </source>
</evidence>
<dbReference type="GeneID" id="105038177"/>
<evidence type="ECO:0000313" key="2">
    <source>
        <dbReference type="Proteomes" id="UP000504607"/>
    </source>
</evidence>
<dbReference type="FunCoup" id="A0A6I9QQ39">
    <property type="interactions" value="145"/>
</dbReference>
<evidence type="ECO:0000256" key="1">
    <source>
        <dbReference type="SAM" id="MobiDB-lite"/>
    </source>
</evidence>
<dbReference type="KEGG" id="egu:105038177"/>
<proteinExistence type="predicted"/>
<reference evidence="3" key="1">
    <citation type="submission" date="2025-08" db="UniProtKB">
        <authorList>
            <consortium name="RefSeq"/>
        </authorList>
    </citation>
    <scope>IDENTIFICATION</scope>
</reference>
<dbReference type="OrthoDB" id="749393at2759"/>
<sequence>MDRESKKRGREEPVVVAAAAAMEEEKEIVLEGVATAEITMKKGKKQEISAPSTDVIYGAGDVFEISDVYRPPGLFEFPWQKEEDGGLLTAAAAAESDGRDLRDVFFSSLVDGCSAAIGFPGDRLSPPPGPIALPGDDDDGSWPSEGEDDGVDCIWTTVLRQPLATVYGKRSSA</sequence>